<gene>
    <name evidence="5" type="ORF">A5707_10255</name>
</gene>
<dbReference type="InterPro" id="IPR023430">
    <property type="entry name" value="Pept_HybD-like_dom_sf"/>
</dbReference>
<evidence type="ECO:0000313" key="5">
    <source>
        <dbReference type="EMBL" id="OBI40363.1"/>
    </source>
</evidence>
<protein>
    <submittedName>
        <fullName evidence="5">Peptidase M52</fullName>
    </submittedName>
</protein>
<name>A0A1A2YSE9_9MYCO</name>
<dbReference type="GO" id="GO:0008047">
    <property type="term" value="F:enzyme activator activity"/>
    <property type="evidence" value="ECO:0007669"/>
    <property type="project" value="InterPro"/>
</dbReference>
<dbReference type="PANTHER" id="PTHR30302:SF1">
    <property type="entry name" value="HYDROGENASE 2 MATURATION PROTEASE"/>
    <property type="match status" value="1"/>
</dbReference>
<dbReference type="OrthoDB" id="164170at2"/>
<dbReference type="PANTHER" id="PTHR30302">
    <property type="entry name" value="HYDROGENASE 1 MATURATION PROTEASE"/>
    <property type="match status" value="1"/>
</dbReference>
<comment type="caution">
    <text evidence="5">The sequence shown here is derived from an EMBL/GenBank/DDBJ whole genome shotgun (WGS) entry which is preliminary data.</text>
</comment>
<dbReference type="SUPFAM" id="SSF53163">
    <property type="entry name" value="HybD-like"/>
    <property type="match status" value="1"/>
</dbReference>
<dbReference type="CDD" id="cd00518">
    <property type="entry name" value="H2MP"/>
    <property type="match status" value="1"/>
</dbReference>
<proteinExistence type="inferred from homology"/>
<dbReference type="GO" id="GO:0016485">
    <property type="term" value="P:protein processing"/>
    <property type="evidence" value="ECO:0007669"/>
    <property type="project" value="TreeGrafter"/>
</dbReference>
<keyword evidence="3" id="KW-0064">Aspartyl protease</keyword>
<keyword evidence="2" id="KW-0645">Protease</keyword>
<evidence type="ECO:0000256" key="2">
    <source>
        <dbReference type="ARBA" id="ARBA00022670"/>
    </source>
</evidence>
<sequence length="152" mass="15362">MDTAVVIGIGNSFRRDDGVGLAVAERIAQCGMPGVRVMTATGEPAAVLDAWSGAAHAVVVDAAAGQDATPGRIRRWSAADLRVEAAVSSHTLGLAQTAALGRALGRMPGELVVFTIDVADTGHGVGLTPAVAAAVPKVIDSILAVLDRRKGC</sequence>
<evidence type="ECO:0000256" key="4">
    <source>
        <dbReference type="ARBA" id="ARBA00022801"/>
    </source>
</evidence>
<organism evidence="5 6">
    <name type="scientific">Mycobacterium kyorinense</name>
    <dbReference type="NCBI Taxonomy" id="487514"/>
    <lineage>
        <taxon>Bacteria</taxon>
        <taxon>Bacillati</taxon>
        <taxon>Actinomycetota</taxon>
        <taxon>Actinomycetes</taxon>
        <taxon>Mycobacteriales</taxon>
        <taxon>Mycobacteriaceae</taxon>
        <taxon>Mycobacterium</taxon>
    </lineage>
</organism>
<comment type="similarity">
    <text evidence="1">Belongs to the peptidase A31 family.</text>
</comment>
<evidence type="ECO:0000256" key="1">
    <source>
        <dbReference type="ARBA" id="ARBA00006814"/>
    </source>
</evidence>
<dbReference type="EMBL" id="LZKJ01000200">
    <property type="protein sequence ID" value="OBI40363.1"/>
    <property type="molecule type" value="Genomic_DNA"/>
</dbReference>
<dbReference type="InterPro" id="IPR000671">
    <property type="entry name" value="Peptidase_A31"/>
</dbReference>
<dbReference type="GO" id="GO:0004190">
    <property type="term" value="F:aspartic-type endopeptidase activity"/>
    <property type="evidence" value="ECO:0007669"/>
    <property type="project" value="UniProtKB-KW"/>
</dbReference>
<keyword evidence="4" id="KW-0378">Hydrolase</keyword>
<dbReference type="Proteomes" id="UP000093592">
    <property type="component" value="Unassembled WGS sequence"/>
</dbReference>
<evidence type="ECO:0000256" key="3">
    <source>
        <dbReference type="ARBA" id="ARBA00022750"/>
    </source>
</evidence>
<reference evidence="6" key="1">
    <citation type="submission" date="2016-06" db="EMBL/GenBank/DDBJ databases">
        <authorList>
            <person name="Sutton G."/>
            <person name="Brinkac L."/>
            <person name="Sanka R."/>
            <person name="Adams M."/>
            <person name="Lau E."/>
            <person name="Sam S."/>
            <person name="Sreng N."/>
            <person name="Him V."/>
            <person name="Kerleguer A."/>
            <person name="Cheng S."/>
        </authorList>
    </citation>
    <scope>NUCLEOTIDE SEQUENCE [LARGE SCALE GENOMIC DNA]</scope>
    <source>
        <strain evidence="6">E861</strain>
    </source>
</reference>
<dbReference type="AlphaFoldDB" id="A0A1A2YSE9"/>
<dbReference type="Gene3D" id="3.40.50.1450">
    <property type="entry name" value="HybD-like"/>
    <property type="match status" value="1"/>
</dbReference>
<dbReference type="NCBIfam" id="TIGR00072">
    <property type="entry name" value="hydrog_prot"/>
    <property type="match status" value="1"/>
</dbReference>
<dbReference type="Pfam" id="PF01750">
    <property type="entry name" value="HycI"/>
    <property type="match status" value="1"/>
</dbReference>
<accession>A0A1A2YSE9</accession>
<evidence type="ECO:0000313" key="6">
    <source>
        <dbReference type="Proteomes" id="UP000093592"/>
    </source>
</evidence>